<proteinExistence type="predicted"/>
<accession>A0A2P2K277</accession>
<evidence type="ECO:0000256" key="1">
    <source>
        <dbReference type="SAM" id="Phobius"/>
    </source>
</evidence>
<sequence length="64" mass="7697">MTSINSRFRSVDTRPLCTSFRSIVFDFFHFFGWFFEVDLTYVSFILLTNIKCGLWHRMQGCVKF</sequence>
<protein>
    <submittedName>
        <fullName evidence="2">Uncharacterized protein MANES_04G035400</fullName>
    </submittedName>
</protein>
<keyword evidence="1" id="KW-1133">Transmembrane helix</keyword>
<keyword evidence="1" id="KW-0812">Transmembrane</keyword>
<organism evidence="2">
    <name type="scientific">Rhizophora mucronata</name>
    <name type="common">Asiatic mangrove</name>
    <dbReference type="NCBI Taxonomy" id="61149"/>
    <lineage>
        <taxon>Eukaryota</taxon>
        <taxon>Viridiplantae</taxon>
        <taxon>Streptophyta</taxon>
        <taxon>Embryophyta</taxon>
        <taxon>Tracheophyta</taxon>
        <taxon>Spermatophyta</taxon>
        <taxon>Magnoliopsida</taxon>
        <taxon>eudicotyledons</taxon>
        <taxon>Gunneridae</taxon>
        <taxon>Pentapetalae</taxon>
        <taxon>rosids</taxon>
        <taxon>fabids</taxon>
        <taxon>Malpighiales</taxon>
        <taxon>Rhizophoraceae</taxon>
        <taxon>Rhizophora</taxon>
    </lineage>
</organism>
<evidence type="ECO:0000313" key="2">
    <source>
        <dbReference type="EMBL" id="MBW99822.1"/>
    </source>
</evidence>
<reference evidence="2" key="1">
    <citation type="submission" date="2018-02" db="EMBL/GenBank/DDBJ databases">
        <title>Rhizophora mucronata_Transcriptome.</title>
        <authorList>
            <person name="Meera S.P."/>
            <person name="Sreeshan A."/>
            <person name="Augustine A."/>
        </authorList>
    </citation>
    <scope>NUCLEOTIDE SEQUENCE</scope>
    <source>
        <tissue evidence="2">Leaf</tissue>
    </source>
</reference>
<name>A0A2P2K277_RHIMU</name>
<keyword evidence="1" id="KW-0472">Membrane</keyword>
<feature type="transmembrane region" description="Helical" evidence="1">
    <location>
        <begin position="30"/>
        <end position="50"/>
    </location>
</feature>
<dbReference type="EMBL" id="GGEC01019339">
    <property type="protein sequence ID" value="MBW99822.1"/>
    <property type="molecule type" value="Transcribed_RNA"/>
</dbReference>
<dbReference type="AlphaFoldDB" id="A0A2P2K277"/>